<feature type="domain" description="Anti-sigma K factor RskA C-terminal" evidence="2">
    <location>
        <begin position="127"/>
        <end position="253"/>
    </location>
</feature>
<organism evidence="3 4">
    <name type="scientific">Microbacterium oryzae</name>
    <dbReference type="NCBI Taxonomy" id="743009"/>
    <lineage>
        <taxon>Bacteria</taxon>
        <taxon>Bacillati</taxon>
        <taxon>Actinomycetota</taxon>
        <taxon>Actinomycetes</taxon>
        <taxon>Micrococcales</taxon>
        <taxon>Microbacteriaceae</taxon>
        <taxon>Microbacterium</taxon>
    </lineage>
</organism>
<protein>
    <submittedName>
        <fullName evidence="3">Anti-sigma factor</fullName>
    </submittedName>
</protein>
<dbReference type="InterPro" id="IPR018764">
    <property type="entry name" value="RskA_C"/>
</dbReference>
<dbReference type="EMBL" id="CP032550">
    <property type="protein sequence ID" value="QGU27923.1"/>
    <property type="molecule type" value="Genomic_DNA"/>
</dbReference>
<feature type="transmembrane region" description="Helical" evidence="1">
    <location>
        <begin position="124"/>
        <end position="144"/>
    </location>
</feature>
<dbReference type="RefSeq" id="WP_156242429.1">
    <property type="nucleotide sequence ID" value="NZ_BAAAZL010000004.1"/>
</dbReference>
<evidence type="ECO:0000313" key="3">
    <source>
        <dbReference type="EMBL" id="QGU27923.1"/>
    </source>
</evidence>
<accession>A0A6I6DYR9</accession>
<proteinExistence type="predicted"/>
<evidence type="ECO:0000313" key="4">
    <source>
        <dbReference type="Proteomes" id="UP000422989"/>
    </source>
</evidence>
<reference evidence="3 4" key="1">
    <citation type="submission" date="2018-09" db="EMBL/GenBank/DDBJ databases">
        <title>Whole genome sequencing of Microbacterium oryzae strain MB-10T.</title>
        <authorList>
            <person name="Das S.K."/>
        </authorList>
    </citation>
    <scope>NUCLEOTIDE SEQUENCE [LARGE SCALE GENOMIC DNA]</scope>
    <source>
        <strain evidence="3 4">MB-10</strain>
    </source>
</reference>
<dbReference type="Proteomes" id="UP000422989">
    <property type="component" value="Chromosome"/>
</dbReference>
<dbReference type="OrthoDB" id="4328740at2"/>
<dbReference type="AlphaFoldDB" id="A0A6I6DYR9"/>
<keyword evidence="1" id="KW-1133">Transmembrane helix</keyword>
<dbReference type="Pfam" id="PF10099">
    <property type="entry name" value="RskA_C"/>
    <property type="match status" value="1"/>
</dbReference>
<evidence type="ECO:0000256" key="1">
    <source>
        <dbReference type="SAM" id="Phobius"/>
    </source>
</evidence>
<keyword evidence="4" id="KW-1185">Reference proteome</keyword>
<keyword evidence="1" id="KW-0472">Membrane</keyword>
<sequence>MSHLDDETLALLAMGERIDSDADLQHLAECRACAAEVNELSHAALVARSSIVDGSLETPPGAVWSRIHGELGLDAALAADPLTASPEPSVLPSLRPEPAAEAAPAAEAVPGRATMRARRSLRTLWVLAASAALVVALGTGVWVVRTLSTPAAVVASAELDAFPDHPQSAGEAEVADEGDGVRTLTVTLEGDEQKAGDYREVWLIRNDGEALISLGVLEDASGSFLVPEGVDLGQYNLVDISFEPLDGDPGHSGDSIVRGELDFI</sequence>
<gene>
    <name evidence="3" type="ORF">D7D94_09800</name>
</gene>
<dbReference type="GO" id="GO:0005886">
    <property type="term" value="C:plasma membrane"/>
    <property type="evidence" value="ECO:0007669"/>
    <property type="project" value="InterPro"/>
</dbReference>
<name>A0A6I6DYR9_9MICO</name>
<keyword evidence="1" id="KW-0812">Transmembrane</keyword>
<evidence type="ECO:0000259" key="2">
    <source>
        <dbReference type="Pfam" id="PF10099"/>
    </source>
</evidence>
<dbReference type="KEGG" id="moj:D7D94_09800"/>